<dbReference type="Proteomes" id="UP000007054">
    <property type="component" value="Chromosome"/>
</dbReference>
<dbReference type="CDD" id="cd14256">
    <property type="entry name" value="Dockerin_I"/>
    <property type="match status" value="1"/>
</dbReference>
<keyword evidence="1" id="KW-0732">Signal</keyword>
<sequence>MKKKFAQMLSFGITVAAMANLAVSVQAADLPYCWGTTDSDVFSNMQQLDDKGMMAWVGKSYGAQDHYKVLAKENSSDTACSSFYVAYINENQLRFTLRPGLNAYYQAVEIIKQYYPNLACGKYSSESDAYLYRIVDPFAPEGTYELQNLQTEVSSAETADALMRDLAKAGLISEFYSWGQTARYYEVQKLRSESGLTYHSDTDVSWTAVEDYLRAKGLDWTVVKHDYYYQITPKETCAFETEFALAADLYEAYNLQPEYLCPESITNSVLGTNSLAVDGDINLDCSIDIADTVLLARFIAEDQEIEITSTGIDNGDLDKDGSVTMSDVSVLLRQLANLD</sequence>
<dbReference type="SUPFAM" id="SSF63446">
    <property type="entry name" value="Type I dockerin domain"/>
    <property type="match status" value="1"/>
</dbReference>
<feature type="domain" description="Dockerin" evidence="2">
    <location>
        <begin position="274"/>
        <end position="339"/>
    </location>
</feature>
<dbReference type="KEGG" id="rch:RUM_00130"/>
<dbReference type="PROSITE" id="PS51766">
    <property type="entry name" value="DOCKERIN"/>
    <property type="match status" value="1"/>
</dbReference>
<evidence type="ECO:0000256" key="1">
    <source>
        <dbReference type="SAM" id="SignalP"/>
    </source>
</evidence>
<dbReference type="EMBL" id="FP929052">
    <property type="protein sequence ID" value="CBL16295.1"/>
    <property type="molecule type" value="Genomic_DNA"/>
</dbReference>
<feature type="signal peptide" evidence="1">
    <location>
        <begin position="1"/>
        <end position="27"/>
    </location>
</feature>
<gene>
    <name evidence="3" type="ordered locus">RUM_00130</name>
</gene>
<accession>D4L9K0</accession>
<dbReference type="Pfam" id="PF00404">
    <property type="entry name" value="Dockerin_1"/>
    <property type="match status" value="1"/>
</dbReference>
<dbReference type="HOGENOM" id="CLU_818575_0_0_9"/>
<evidence type="ECO:0000259" key="2">
    <source>
        <dbReference type="PROSITE" id="PS51766"/>
    </source>
</evidence>
<dbReference type="Gene3D" id="1.10.1330.10">
    <property type="entry name" value="Dockerin domain"/>
    <property type="match status" value="1"/>
</dbReference>
<dbReference type="PATRIC" id="fig|213810.4.peg.62"/>
<dbReference type="InterPro" id="IPR036439">
    <property type="entry name" value="Dockerin_dom_sf"/>
</dbReference>
<dbReference type="BioCyc" id="RCHA213810:RUM_RS00030-MONOMER"/>
<reference evidence="3" key="1">
    <citation type="submission" date="2010-03" db="EMBL/GenBank/DDBJ databases">
        <title>The genome sequence of Ruminococcus sp. 18P13.</title>
        <authorList>
            <consortium name="metaHIT consortium -- http://www.metahit.eu/"/>
            <person name="Pajon A."/>
            <person name="Turner K."/>
            <person name="Parkhill J."/>
            <person name="Bernalier A."/>
        </authorList>
    </citation>
    <scope>NUCLEOTIDE SEQUENCE [LARGE SCALE GENOMIC DNA]</scope>
    <source>
        <strain evidence="3">Type strain: 18P13</strain>
    </source>
</reference>
<dbReference type="InterPro" id="IPR002105">
    <property type="entry name" value="Dockerin_1_rpt"/>
</dbReference>
<dbReference type="GO" id="GO:0004553">
    <property type="term" value="F:hydrolase activity, hydrolyzing O-glycosyl compounds"/>
    <property type="evidence" value="ECO:0007669"/>
    <property type="project" value="InterPro"/>
</dbReference>
<dbReference type="InterPro" id="IPR016134">
    <property type="entry name" value="Dockerin_dom"/>
</dbReference>
<proteinExistence type="predicted"/>
<dbReference type="GO" id="GO:0000272">
    <property type="term" value="P:polysaccharide catabolic process"/>
    <property type="evidence" value="ECO:0007669"/>
    <property type="project" value="InterPro"/>
</dbReference>
<evidence type="ECO:0000313" key="4">
    <source>
        <dbReference type="Proteomes" id="UP000007054"/>
    </source>
</evidence>
<feature type="chain" id="PRO_5003060477" description="Dockerin domain-containing protein" evidence="1">
    <location>
        <begin position="28"/>
        <end position="339"/>
    </location>
</feature>
<organism evidence="3 4">
    <name type="scientific">Ruminococcus champanellensis (strain DSM 18848 / JCM 17042 / KCTC 15320 / 18P13)</name>
    <dbReference type="NCBI Taxonomy" id="213810"/>
    <lineage>
        <taxon>Bacteria</taxon>
        <taxon>Bacillati</taxon>
        <taxon>Bacillota</taxon>
        <taxon>Clostridia</taxon>
        <taxon>Eubacteriales</taxon>
        <taxon>Oscillospiraceae</taxon>
        <taxon>Ruminococcus</taxon>
    </lineage>
</organism>
<dbReference type="InterPro" id="IPR018247">
    <property type="entry name" value="EF_Hand_1_Ca_BS"/>
</dbReference>
<evidence type="ECO:0000313" key="3">
    <source>
        <dbReference type="EMBL" id="CBL16295.1"/>
    </source>
</evidence>
<name>D4L9K0_RUMC1</name>
<keyword evidence="4" id="KW-1185">Reference proteome</keyword>
<dbReference type="GeneID" id="83154874"/>
<dbReference type="RefSeq" id="WP_015557203.1">
    <property type="nucleotide sequence ID" value="NC_021039.1"/>
</dbReference>
<dbReference type="PROSITE" id="PS00018">
    <property type="entry name" value="EF_HAND_1"/>
    <property type="match status" value="1"/>
</dbReference>
<dbReference type="AlphaFoldDB" id="D4L9K0"/>
<protein>
    <recommendedName>
        <fullName evidence="2">Dockerin domain-containing protein</fullName>
    </recommendedName>
</protein>
<reference evidence="3" key="2">
    <citation type="submission" date="2010-03" db="EMBL/GenBank/DDBJ databases">
        <authorList>
            <person name="Pajon A."/>
        </authorList>
    </citation>
    <scope>NUCLEOTIDE SEQUENCE</scope>
    <source>
        <strain evidence="3">Type strain: 18P13</strain>
    </source>
</reference>